<dbReference type="RefSeq" id="WP_255036151.1">
    <property type="nucleotide sequence ID" value="NZ_RJUF01000009.1"/>
</dbReference>
<gene>
    <name evidence="2" type="ORF">EGI31_05435</name>
</gene>
<proteinExistence type="predicted"/>
<comment type="caution">
    <text evidence="2">The sequence shown here is derived from an EMBL/GenBank/DDBJ whole genome shotgun (WGS) entry which is preliminary data.</text>
</comment>
<evidence type="ECO:0000256" key="1">
    <source>
        <dbReference type="SAM" id="Phobius"/>
    </source>
</evidence>
<feature type="transmembrane region" description="Helical" evidence="1">
    <location>
        <begin position="42"/>
        <end position="60"/>
    </location>
</feature>
<feature type="transmembrane region" description="Helical" evidence="1">
    <location>
        <begin position="5"/>
        <end position="22"/>
    </location>
</feature>
<sequence>MKKFFIPFFGFAIGAISGNLYWQQIGCSSGTCIITSKPLNSTIYGAVMGYLVFGLIQDLIKKR</sequence>
<protein>
    <recommendedName>
        <fullName evidence="4">YtxH domain-containing protein</fullName>
    </recommendedName>
</protein>
<reference evidence="2 3" key="1">
    <citation type="submission" date="2018-11" db="EMBL/GenBank/DDBJ databases">
        <title>Novel bacteria species description.</title>
        <authorList>
            <person name="Han J.-H."/>
        </authorList>
    </citation>
    <scope>NUCLEOTIDE SEQUENCE [LARGE SCALE GENOMIC DNA]</scope>
    <source>
        <strain evidence="2 3">KCTC23259</strain>
    </source>
</reference>
<dbReference type="Proteomes" id="UP001204144">
    <property type="component" value="Unassembled WGS sequence"/>
</dbReference>
<dbReference type="EMBL" id="RJUF01000009">
    <property type="protein sequence ID" value="MCP9762387.1"/>
    <property type="molecule type" value="Genomic_DNA"/>
</dbReference>
<dbReference type="Pfam" id="PF19628">
    <property type="entry name" value="DUF6132"/>
    <property type="match status" value="1"/>
</dbReference>
<dbReference type="InterPro" id="IPR045764">
    <property type="entry name" value="DUF6132"/>
</dbReference>
<evidence type="ECO:0008006" key="4">
    <source>
        <dbReference type="Google" id="ProtNLM"/>
    </source>
</evidence>
<keyword evidence="1" id="KW-0472">Membrane</keyword>
<organism evidence="2 3">
    <name type="scientific">Lacihabitans soyangensis</name>
    <dbReference type="NCBI Taxonomy" id="869394"/>
    <lineage>
        <taxon>Bacteria</taxon>
        <taxon>Pseudomonadati</taxon>
        <taxon>Bacteroidota</taxon>
        <taxon>Cytophagia</taxon>
        <taxon>Cytophagales</taxon>
        <taxon>Leadbetterellaceae</taxon>
        <taxon>Lacihabitans</taxon>
    </lineage>
</organism>
<dbReference type="AlphaFoldDB" id="A0AAE3H0E8"/>
<accession>A0AAE3H0E8</accession>
<evidence type="ECO:0000313" key="3">
    <source>
        <dbReference type="Proteomes" id="UP001204144"/>
    </source>
</evidence>
<keyword evidence="1" id="KW-1133">Transmembrane helix</keyword>
<keyword evidence="3" id="KW-1185">Reference proteome</keyword>
<name>A0AAE3H0E8_9BACT</name>
<evidence type="ECO:0000313" key="2">
    <source>
        <dbReference type="EMBL" id="MCP9762387.1"/>
    </source>
</evidence>
<keyword evidence="1" id="KW-0812">Transmembrane</keyword>